<dbReference type="Proteomes" id="UP000054843">
    <property type="component" value="Unassembled WGS sequence"/>
</dbReference>
<evidence type="ECO:0000313" key="1">
    <source>
        <dbReference type="EMBL" id="KRZ70335.1"/>
    </source>
</evidence>
<comment type="caution">
    <text evidence="1">The sequence shown here is derived from an EMBL/GenBank/DDBJ whole genome shotgun (WGS) entry which is preliminary data.</text>
</comment>
<evidence type="ECO:0000313" key="2">
    <source>
        <dbReference type="Proteomes" id="UP000054843"/>
    </source>
</evidence>
<sequence length="138" mass="15276">MAVFMRKSPRISRFSLFLCFDKIAFTWLRPASTRYELGNATSRSALISTCSSCNENSMFTFSVSMSNGVIIQSGTVMFSRSSKRLLNITDGSYTFSTPHVMSGPHQQENPQSSDTNQQVFVSNPLLTTILLPCEKAVG</sequence>
<reference evidence="1 2" key="1">
    <citation type="submission" date="2015-01" db="EMBL/GenBank/DDBJ databases">
        <title>Evolution of Trichinella species and genotypes.</title>
        <authorList>
            <person name="Korhonen P.K."/>
            <person name="Edoardo P."/>
            <person name="Giuseppe L.R."/>
            <person name="Gasser R.B."/>
        </authorList>
    </citation>
    <scope>NUCLEOTIDE SEQUENCE [LARGE SCALE GENOMIC DNA]</scope>
    <source>
        <strain evidence="1">ISS1980</strain>
    </source>
</reference>
<accession>A0A0V1MFH9</accession>
<proteinExistence type="predicted"/>
<protein>
    <submittedName>
        <fullName evidence="1">Uncharacterized protein</fullName>
    </submittedName>
</protein>
<keyword evidence="2" id="KW-1185">Reference proteome</keyword>
<name>A0A0V1MFH9_9BILA</name>
<organism evidence="1 2">
    <name type="scientific">Trichinella papuae</name>
    <dbReference type="NCBI Taxonomy" id="268474"/>
    <lineage>
        <taxon>Eukaryota</taxon>
        <taxon>Metazoa</taxon>
        <taxon>Ecdysozoa</taxon>
        <taxon>Nematoda</taxon>
        <taxon>Enoplea</taxon>
        <taxon>Dorylaimia</taxon>
        <taxon>Trichinellida</taxon>
        <taxon>Trichinellidae</taxon>
        <taxon>Trichinella</taxon>
    </lineage>
</organism>
<dbReference type="EMBL" id="JYDO01000116">
    <property type="protein sequence ID" value="KRZ70335.1"/>
    <property type="molecule type" value="Genomic_DNA"/>
</dbReference>
<gene>
    <name evidence="1" type="ORF">T10_10199</name>
</gene>
<dbReference type="AlphaFoldDB" id="A0A0V1MFH9"/>